<name>G7L7V5_MEDTR</name>
<dbReference type="PANTHER" id="PTHR15323">
    <property type="entry name" value="D123 PROTEIN"/>
    <property type="match status" value="1"/>
</dbReference>
<dbReference type="STRING" id="3880.G7L7V5"/>
<dbReference type="InterPro" id="IPR009772">
    <property type="entry name" value="CDC123"/>
</dbReference>
<proteinExistence type="inferred from homology"/>
<comment type="similarity">
    <text evidence="1">Belongs to the CDC123 family.</text>
</comment>
<evidence type="ECO:0000313" key="4">
    <source>
        <dbReference type="Proteomes" id="UP000002051"/>
    </source>
</evidence>
<evidence type="ECO:0000313" key="2">
    <source>
        <dbReference type="EMBL" id="AET03507.1"/>
    </source>
</evidence>
<dbReference type="PANTHER" id="PTHR15323:SF6">
    <property type="entry name" value="CELL DIVISION CYCLE PROTEIN 123 HOMOLOG"/>
    <property type="match status" value="1"/>
</dbReference>
<dbReference type="GO" id="GO:0005737">
    <property type="term" value="C:cytoplasm"/>
    <property type="evidence" value="ECO:0000318"/>
    <property type="project" value="GO_Central"/>
</dbReference>
<dbReference type="GO" id="GO:0051301">
    <property type="term" value="P:cell division"/>
    <property type="evidence" value="ECO:0007669"/>
    <property type="project" value="UniProtKB-KW"/>
</dbReference>
<evidence type="ECO:0000313" key="3">
    <source>
        <dbReference type="EnsemblPlants" id="AET03507"/>
    </source>
</evidence>
<organism evidence="2 4">
    <name type="scientific">Medicago truncatula</name>
    <name type="common">Barrel medic</name>
    <name type="synonym">Medicago tribuloides</name>
    <dbReference type="NCBI Taxonomy" id="3880"/>
    <lineage>
        <taxon>Eukaryota</taxon>
        <taxon>Viridiplantae</taxon>
        <taxon>Streptophyta</taxon>
        <taxon>Embryophyta</taxon>
        <taxon>Tracheophyta</taxon>
        <taxon>Spermatophyta</taxon>
        <taxon>Magnoliopsida</taxon>
        <taxon>eudicotyledons</taxon>
        <taxon>Gunneridae</taxon>
        <taxon>Pentapetalae</taxon>
        <taxon>rosids</taxon>
        <taxon>fabids</taxon>
        <taxon>Fabales</taxon>
        <taxon>Fabaceae</taxon>
        <taxon>Papilionoideae</taxon>
        <taxon>50 kb inversion clade</taxon>
        <taxon>NPAAA clade</taxon>
        <taxon>Hologalegina</taxon>
        <taxon>IRL clade</taxon>
        <taxon>Trifolieae</taxon>
        <taxon>Medicago</taxon>
    </lineage>
</organism>
<reference evidence="3" key="3">
    <citation type="submission" date="2015-04" db="UniProtKB">
        <authorList>
            <consortium name="EnsemblPlants"/>
        </authorList>
    </citation>
    <scope>IDENTIFICATION</scope>
    <source>
        <strain evidence="3">cv. Jemalong A17</strain>
    </source>
</reference>
<sequence length="129" mass="14981">MWVSQLPSHGTLGCTTFSEIALLFQASNSLVHDLCLMLMTLNQKLVGISQREVTTFYPVLLEKKNDFLLQIRGFFNNYVRTKFESENYVFDVYITNDERAKIVDFNTWGGFTLSLLFTWEMGIIRAYSQ</sequence>
<dbReference type="PaxDb" id="3880-AET03507"/>
<reference evidence="2 4" key="2">
    <citation type="journal article" date="2014" name="BMC Genomics">
        <title>An improved genome release (version Mt4.0) for the model legume Medicago truncatula.</title>
        <authorList>
            <person name="Tang H."/>
            <person name="Krishnakumar V."/>
            <person name="Bidwell S."/>
            <person name="Rosen B."/>
            <person name="Chan A."/>
            <person name="Zhou S."/>
            <person name="Gentzbittel L."/>
            <person name="Childs K.L."/>
            <person name="Yandell M."/>
            <person name="Gundlach H."/>
            <person name="Mayer K.F."/>
            <person name="Schwartz D.C."/>
            <person name="Town C.D."/>
        </authorList>
    </citation>
    <scope>GENOME REANNOTATION</scope>
    <source>
        <strain evidence="3 4">cv. Jemalong A17</strain>
    </source>
</reference>
<protein>
    <submittedName>
        <fullName evidence="2">Cell division cycle-like protein</fullName>
    </submittedName>
</protein>
<accession>G7L7V5</accession>
<dbReference type="Proteomes" id="UP000002051">
    <property type="component" value="Chromosome 8"/>
</dbReference>
<dbReference type="eggNOG" id="KOG2983">
    <property type="taxonomic scope" value="Eukaryota"/>
</dbReference>
<reference evidence="2 4" key="1">
    <citation type="journal article" date="2011" name="Nature">
        <title>The Medicago genome provides insight into the evolution of rhizobial symbioses.</title>
        <authorList>
            <person name="Young N.D."/>
            <person name="Debelle F."/>
            <person name="Oldroyd G.E."/>
            <person name="Geurts R."/>
            <person name="Cannon S.B."/>
            <person name="Udvardi M.K."/>
            <person name="Benedito V.A."/>
            <person name="Mayer K.F."/>
            <person name="Gouzy J."/>
            <person name="Schoof H."/>
            <person name="Van de Peer Y."/>
            <person name="Proost S."/>
            <person name="Cook D.R."/>
            <person name="Meyers B.C."/>
            <person name="Spannagl M."/>
            <person name="Cheung F."/>
            <person name="De Mita S."/>
            <person name="Krishnakumar V."/>
            <person name="Gundlach H."/>
            <person name="Zhou S."/>
            <person name="Mudge J."/>
            <person name="Bharti A.K."/>
            <person name="Murray J.D."/>
            <person name="Naoumkina M.A."/>
            <person name="Rosen B."/>
            <person name="Silverstein K.A."/>
            <person name="Tang H."/>
            <person name="Rombauts S."/>
            <person name="Zhao P.X."/>
            <person name="Zhou P."/>
            <person name="Barbe V."/>
            <person name="Bardou P."/>
            <person name="Bechner M."/>
            <person name="Bellec A."/>
            <person name="Berger A."/>
            <person name="Berges H."/>
            <person name="Bidwell S."/>
            <person name="Bisseling T."/>
            <person name="Choisne N."/>
            <person name="Couloux A."/>
            <person name="Denny R."/>
            <person name="Deshpande S."/>
            <person name="Dai X."/>
            <person name="Doyle J.J."/>
            <person name="Dudez A.M."/>
            <person name="Farmer A.D."/>
            <person name="Fouteau S."/>
            <person name="Franken C."/>
            <person name="Gibelin C."/>
            <person name="Gish J."/>
            <person name="Goldstein S."/>
            <person name="Gonzalez A.J."/>
            <person name="Green P.J."/>
            <person name="Hallab A."/>
            <person name="Hartog M."/>
            <person name="Hua A."/>
            <person name="Humphray S.J."/>
            <person name="Jeong D.H."/>
            <person name="Jing Y."/>
            <person name="Jocker A."/>
            <person name="Kenton S.M."/>
            <person name="Kim D.J."/>
            <person name="Klee K."/>
            <person name="Lai H."/>
            <person name="Lang C."/>
            <person name="Lin S."/>
            <person name="Macmil S.L."/>
            <person name="Magdelenat G."/>
            <person name="Matthews L."/>
            <person name="McCorrison J."/>
            <person name="Monaghan E.L."/>
            <person name="Mun J.H."/>
            <person name="Najar F.Z."/>
            <person name="Nicholson C."/>
            <person name="Noirot C."/>
            <person name="O'Bleness M."/>
            <person name="Paule C.R."/>
            <person name="Poulain J."/>
            <person name="Prion F."/>
            <person name="Qin B."/>
            <person name="Qu C."/>
            <person name="Retzel E.F."/>
            <person name="Riddle C."/>
            <person name="Sallet E."/>
            <person name="Samain S."/>
            <person name="Samson N."/>
            <person name="Sanders I."/>
            <person name="Saurat O."/>
            <person name="Scarpelli C."/>
            <person name="Schiex T."/>
            <person name="Segurens B."/>
            <person name="Severin A.J."/>
            <person name="Sherrier D.J."/>
            <person name="Shi R."/>
            <person name="Sims S."/>
            <person name="Singer S.R."/>
            <person name="Sinharoy S."/>
            <person name="Sterck L."/>
            <person name="Viollet A."/>
            <person name="Wang B.B."/>
            <person name="Wang K."/>
            <person name="Wang M."/>
            <person name="Wang X."/>
            <person name="Warfsmann J."/>
            <person name="Weissenbach J."/>
            <person name="White D.D."/>
            <person name="White J.D."/>
            <person name="Wiley G.B."/>
            <person name="Wincker P."/>
            <person name="Xing Y."/>
            <person name="Yang L."/>
            <person name="Yao Z."/>
            <person name="Ying F."/>
            <person name="Zhai J."/>
            <person name="Zhou L."/>
            <person name="Zuber A."/>
            <person name="Denarie J."/>
            <person name="Dixon R.A."/>
            <person name="May G.D."/>
            <person name="Schwartz D.C."/>
            <person name="Rogers J."/>
            <person name="Quetier F."/>
            <person name="Town C.D."/>
            <person name="Roe B.A."/>
        </authorList>
    </citation>
    <scope>NUCLEOTIDE SEQUENCE [LARGE SCALE GENOMIC DNA]</scope>
    <source>
        <strain evidence="2">A17</strain>
        <strain evidence="3 4">cv. Jemalong A17</strain>
    </source>
</reference>
<dbReference type="EnsemblPlants" id="AET03507">
    <property type="protein sequence ID" value="AET03507"/>
    <property type="gene ID" value="MTR_8g072370"/>
</dbReference>
<evidence type="ECO:0000256" key="1">
    <source>
        <dbReference type="ARBA" id="ARBA00011047"/>
    </source>
</evidence>
<dbReference type="HOGENOM" id="CLU_1952030_0_0_1"/>
<keyword evidence="4" id="KW-1185">Reference proteome</keyword>
<keyword evidence="2" id="KW-0131">Cell cycle</keyword>
<dbReference type="AlphaFoldDB" id="G7L7V5"/>
<keyword evidence="2" id="KW-0132">Cell division</keyword>
<gene>
    <name evidence="2" type="ordered locus">MTR_8g072370</name>
</gene>
<dbReference type="EMBL" id="CM001224">
    <property type="protein sequence ID" value="AET03507.1"/>
    <property type="molecule type" value="Genomic_DNA"/>
</dbReference>
<dbReference type="Pfam" id="PF07065">
    <property type="entry name" value="D123"/>
    <property type="match status" value="1"/>
</dbReference>